<sequence>MATEKTFTVAGTATLNGNTKVRFANDLVARIKILAKNNCTDINLVELPHAMTKMQALQHLQELGVTGDASFAVSTKLAEKTKLAKKGEIKVVGVKVAPKTTKVVAPTEA</sequence>
<evidence type="ECO:0000313" key="1">
    <source>
        <dbReference type="EMBL" id="CAB4163852.1"/>
    </source>
</evidence>
<proteinExistence type="predicted"/>
<protein>
    <submittedName>
        <fullName evidence="2">Uncharacterized protein</fullName>
    </submittedName>
</protein>
<dbReference type="EMBL" id="LR796758">
    <property type="protein sequence ID" value="CAB4163852.1"/>
    <property type="molecule type" value="Genomic_DNA"/>
</dbReference>
<dbReference type="EMBL" id="LR797099">
    <property type="protein sequence ID" value="CAB4186862.1"/>
    <property type="molecule type" value="Genomic_DNA"/>
</dbReference>
<accession>A0A6J5P8B4</accession>
<evidence type="ECO:0000313" key="2">
    <source>
        <dbReference type="EMBL" id="CAB4165315.1"/>
    </source>
</evidence>
<reference evidence="2" key="1">
    <citation type="submission" date="2020-04" db="EMBL/GenBank/DDBJ databases">
        <authorList>
            <person name="Chiriac C."/>
            <person name="Salcher M."/>
            <person name="Ghai R."/>
            <person name="Kavagutti S V."/>
        </authorList>
    </citation>
    <scope>NUCLEOTIDE SEQUENCE</scope>
</reference>
<evidence type="ECO:0000313" key="4">
    <source>
        <dbReference type="EMBL" id="CAB4221512.1"/>
    </source>
</evidence>
<gene>
    <name evidence="3" type="ORF">UFOVP1146_208</name>
    <name evidence="4" type="ORF">UFOVP1638_357</name>
    <name evidence="1" type="ORF">UFOVP812_121</name>
    <name evidence="2" type="ORF">UFOVP818_22</name>
</gene>
<organism evidence="2">
    <name type="scientific">uncultured Caudovirales phage</name>
    <dbReference type="NCBI Taxonomy" id="2100421"/>
    <lineage>
        <taxon>Viruses</taxon>
        <taxon>Duplodnaviria</taxon>
        <taxon>Heunggongvirae</taxon>
        <taxon>Uroviricota</taxon>
        <taxon>Caudoviricetes</taxon>
        <taxon>Peduoviridae</taxon>
        <taxon>Maltschvirus</taxon>
        <taxon>Maltschvirus maltsch</taxon>
    </lineage>
</organism>
<evidence type="ECO:0000313" key="3">
    <source>
        <dbReference type="EMBL" id="CAB4186862.1"/>
    </source>
</evidence>
<name>A0A6J5P8B4_9CAUD</name>
<dbReference type="EMBL" id="LR797502">
    <property type="protein sequence ID" value="CAB4221512.1"/>
    <property type="molecule type" value="Genomic_DNA"/>
</dbReference>
<dbReference type="EMBL" id="LR796776">
    <property type="protein sequence ID" value="CAB4165315.1"/>
    <property type="molecule type" value="Genomic_DNA"/>
</dbReference>